<evidence type="ECO:0000313" key="3">
    <source>
        <dbReference type="Proteomes" id="UP001355206"/>
    </source>
</evidence>
<organism evidence="2 3">
    <name type="scientific">Methylobacterium oryzae</name>
    <dbReference type="NCBI Taxonomy" id="334852"/>
    <lineage>
        <taxon>Bacteria</taxon>
        <taxon>Pseudomonadati</taxon>
        <taxon>Pseudomonadota</taxon>
        <taxon>Alphaproteobacteria</taxon>
        <taxon>Hyphomicrobiales</taxon>
        <taxon>Methylobacteriaceae</taxon>
        <taxon>Methylobacterium</taxon>
    </lineage>
</organism>
<dbReference type="CDD" id="cd06127">
    <property type="entry name" value="DEDDh"/>
    <property type="match status" value="1"/>
</dbReference>
<reference evidence="2 3" key="1">
    <citation type="journal article" date="2012" name="Genet. Mol. Biol.">
        <title>Analysis of 16S rRNA and mxaF genes revealing insights into Methylobacterium niche-specific plant association.</title>
        <authorList>
            <person name="Dourado M.N."/>
            <person name="Andreote F.D."/>
            <person name="Dini-Andreote F."/>
            <person name="Conti R."/>
            <person name="Araujo J.M."/>
            <person name="Araujo W.L."/>
        </authorList>
    </citation>
    <scope>NUCLEOTIDE SEQUENCE [LARGE SCALE GENOMIC DNA]</scope>
    <source>
        <strain evidence="2 3">TC3-10</strain>
    </source>
</reference>
<evidence type="ECO:0000259" key="1">
    <source>
        <dbReference type="SMART" id="SM00479"/>
    </source>
</evidence>
<keyword evidence="3" id="KW-1185">Reference proteome</keyword>
<dbReference type="Proteomes" id="UP001355206">
    <property type="component" value="Unassembled WGS sequence"/>
</dbReference>
<protein>
    <submittedName>
        <fullName evidence="2">DNA polymerase III subunit epsilon</fullName>
    </submittedName>
</protein>
<dbReference type="InterPro" id="IPR012337">
    <property type="entry name" value="RNaseH-like_sf"/>
</dbReference>
<sequence>MLIRVVDLETTGFEPPAGVCEIGFCDLVRDADGWRVGQPDNLLVDPGCPIPPETSAVHHITDADVVGAPTFAEAVRSALFEEAWLQAPHVVLVAHNARFERQWLTREVTGEAHWICTYKAALRIWPEAPAHNNGALRYWLNPAGLEREIAQPAHRAGPDAYVTAFLLRELLARTTLDDLVLISAQPALQVRCAFGKHRGTLWSEVPFDYLMWCARQDMDEDVAFTVKTEIRRRTEAA</sequence>
<dbReference type="SUPFAM" id="SSF53098">
    <property type="entry name" value="Ribonuclease H-like"/>
    <property type="match status" value="1"/>
</dbReference>
<dbReference type="EMBL" id="MLCA01000006">
    <property type="protein sequence ID" value="MEE7491137.1"/>
    <property type="molecule type" value="Genomic_DNA"/>
</dbReference>
<dbReference type="RefSeq" id="WP_331301923.1">
    <property type="nucleotide sequence ID" value="NZ_MLCA01000006.1"/>
</dbReference>
<dbReference type="Gene3D" id="3.30.420.10">
    <property type="entry name" value="Ribonuclease H-like superfamily/Ribonuclease H"/>
    <property type="match status" value="1"/>
</dbReference>
<dbReference type="InterPro" id="IPR013520">
    <property type="entry name" value="Ribonucl_H"/>
</dbReference>
<dbReference type="SMART" id="SM00479">
    <property type="entry name" value="EXOIII"/>
    <property type="match status" value="1"/>
</dbReference>
<dbReference type="InterPro" id="IPR036397">
    <property type="entry name" value="RNaseH_sf"/>
</dbReference>
<proteinExistence type="predicted"/>
<gene>
    <name evidence="2" type="ORF">MOTC310_11950</name>
</gene>
<dbReference type="Pfam" id="PF00929">
    <property type="entry name" value="RNase_T"/>
    <property type="match status" value="1"/>
</dbReference>
<dbReference type="PANTHER" id="PTHR30231:SF37">
    <property type="entry name" value="EXODEOXYRIBONUCLEASE 10"/>
    <property type="match status" value="1"/>
</dbReference>
<accession>A0ABU7TN55</accession>
<comment type="caution">
    <text evidence="2">The sequence shown here is derived from an EMBL/GenBank/DDBJ whole genome shotgun (WGS) entry which is preliminary data.</text>
</comment>
<name>A0ABU7TN55_9HYPH</name>
<dbReference type="PANTHER" id="PTHR30231">
    <property type="entry name" value="DNA POLYMERASE III SUBUNIT EPSILON"/>
    <property type="match status" value="1"/>
</dbReference>
<feature type="domain" description="Exonuclease" evidence="1">
    <location>
        <begin position="2"/>
        <end position="176"/>
    </location>
</feature>
<evidence type="ECO:0000313" key="2">
    <source>
        <dbReference type="EMBL" id="MEE7491137.1"/>
    </source>
</evidence>